<evidence type="ECO:0000256" key="1">
    <source>
        <dbReference type="SAM" id="MobiDB-lite"/>
    </source>
</evidence>
<name>A0A7I4Y800_HAECO</name>
<dbReference type="Proteomes" id="UP000025227">
    <property type="component" value="Unplaced"/>
</dbReference>
<dbReference type="WBParaSite" id="HCON_00055590-00001">
    <property type="protein sequence ID" value="HCON_00055590-00001"/>
    <property type="gene ID" value="HCON_00055590"/>
</dbReference>
<proteinExistence type="predicted"/>
<keyword evidence="2" id="KW-1185">Reference proteome</keyword>
<dbReference type="AlphaFoldDB" id="A0A7I4Y800"/>
<feature type="region of interest" description="Disordered" evidence="1">
    <location>
        <begin position="76"/>
        <end position="98"/>
    </location>
</feature>
<accession>A0A7I4Y800</accession>
<dbReference type="OrthoDB" id="10424857at2759"/>
<evidence type="ECO:0000313" key="3">
    <source>
        <dbReference type="WBParaSite" id="HCON_00055590-00001"/>
    </source>
</evidence>
<feature type="compositionally biased region" description="Polar residues" evidence="1">
    <location>
        <begin position="76"/>
        <end position="88"/>
    </location>
</feature>
<sequence length="98" mass="10657">MNDHGVSKEAKTDAIKKDLAGANEAGADAIDRKKGRLVPRTATLRLRRTNAREKQKILLAIYLHNHDSTANAVNSGEWSLRNSPTAKATPSRLVPSLS</sequence>
<reference evidence="3" key="1">
    <citation type="submission" date="2020-12" db="UniProtKB">
        <authorList>
            <consortium name="WormBaseParasite"/>
        </authorList>
    </citation>
    <scope>IDENTIFICATION</scope>
    <source>
        <strain evidence="3">MHco3</strain>
    </source>
</reference>
<evidence type="ECO:0000313" key="2">
    <source>
        <dbReference type="Proteomes" id="UP000025227"/>
    </source>
</evidence>
<organism evidence="2 3">
    <name type="scientific">Haemonchus contortus</name>
    <name type="common">Barber pole worm</name>
    <dbReference type="NCBI Taxonomy" id="6289"/>
    <lineage>
        <taxon>Eukaryota</taxon>
        <taxon>Metazoa</taxon>
        <taxon>Ecdysozoa</taxon>
        <taxon>Nematoda</taxon>
        <taxon>Chromadorea</taxon>
        <taxon>Rhabditida</taxon>
        <taxon>Rhabditina</taxon>
        <taxon>Rhabditomorpha</taxon>
        <taxon>Strongyloidea</taxon>
        <taxon>Trichostrongylidae</taxon>
        <taxon>Haemonchus</taxon>
    </lineage>
</organism>
<protein>
    <submittedName>
        <fullName evidence="3">Integrase</fullName>
    </submittedName>
</protein>
<feature type="region of interest" description="Disordered" evidence="1">
    <location>
        <begin position="1"/>
        <end position="28"/>
    </location>
</feature>
<dbReference type="OMA" id="YNHDSTA"/>
<feature type="compositionally biased region" description="Basic and acidic residues" evidence="1">
    <location>
        <begin position="1"/>
        <end position="19"/>
    </location>
</feature>